<reference evidence="1 2" key="1">
    <citation type="submission" date="2020-01" db="EMBL/GenBank/DDBJ databases">
        <authorList>
            <person name="Lee S.D."/>
        </authorList>
    </citation>
    <scope>NUCLEOTIDE SEQUENCE [LARGE SCALE GENOMIC DNA]</scope>
    <source>
        <strain evidence="1 2">SAP-1</strain>
    </source>
</reference>
<comment type="caution">
    <text evidence="1">The sequence shown here is derived from an EMBL/GenBank/DDBJ whole genome shotgun (WGS) entry which is preliminary data.</text>
</comment>
<evidence type="ECO:0000313" key="2">
    <source>
        <dbReference type="Proteomes" id="UP000585363"/>
    </source>
</evidence>
<keyword evidence="2" id="KW-1185">Reference proteome</keyword>
<sequence length="129" mass="14864">MTKLTSAQLVKVMLGKRMNYMQIVEEAAAQFPDCEINIASIQTSVRSMILSPHVDIERFNGRKVSYELKRVDEKFLRISATRSRMPKNGSGLKRVGFDPKELECCELATRFNQLLMPVRQRYTREGHQA</sequence>
<evidence type="ECO:0000313" key="1">
    <source>
        <dbReference type="EMBL" id="NMP26878.1"/>
    </source>
</evidence>
<dbReference type="Proteomes" id="UP000585363">
    <property type="component" value="Unassembled WGS sequence"/>
</dbReference>
<protein>
    <submittedName>
        <fullName evidence="1">Uncharacterized protein</fullName>
    </submittedName>
</protein>
<gene>
    <name evidence="1" type="ORF">GW590_08375</name>
</gene>
<reference evidence="1 2" key="2">
    <citation type="submission" date="2020-06" db="EMBL/GenBank/DDBJ databases">
        <title>Polyphasic characterization of a Rahnella strain isolated from tree sap.</title>
        <authorList>
            <person name="Kim I.S."/>
        </authorList>
    </citation>
    <scope>NUCLEOTIDE SEQUENCE [LARGE SCALE GENOMIC DNA]</scope>
    <source>
        <strain evidence="1 2">SAP-1</strain>
    </source>
</reference>
<dbReference type="RefSeq" id="WP_169402584.1">
    <property type="nucleotide sequence ID" value="NZ_JAADJU010000004.1"/>
</dbReference>
<organism evidence="1 2">
    <name type="scientific">Rouxiella aceris</name>
    <dbReference type="NCBI Taxonomy" id="2703884"/>
    <lineage>
        <taxon>Bacteria</taxon>
        <taxon>Pseudomonadati</taxon>
        <taxon>Pseudomonadota</taxon>
        <taxon>Gammaproteobacteria</taxon>
        <taxon>Enterobacterales</taxon>
        <taxon>Yersiniaceae</taxon>
        <taxon>Rouxiella</taxon>
    </lineage>
</organism>
<dbReference type="AlphaFoldDB" id="A0A848MF23"/>
<proteinExistence type="predicted"/>
<accession>A0A848MF23</accession>
<dbReference type="EMBL" id="JAADJU010000004">
    <property type="protein sequence ID" value="NMP26878.1"/>
    <property type="molecule type" value="Genomic_DNA"/>
</dbReference>
<name>A0A848MF23_9GAMM</name>